<dbReference type="PANTHER" id="PTHR31669">
    <property type="entry name" value="PROTEIN FAR1-RELATED SEQUENCE 10-RELATED"/>
    <property type="match status" value="1"/>
</dbReference>
<evidence type="ECO:0000256" key="1">
    <source>
        <dbReference type="ARBA" id="ARBA00005889"/>
    </source>
</evidence>
<dbReference type="GO" id="GO:0006355">
    <property type="term" value="P:regulation of DNA-templated transcription"/>
    <property type="evidence" value="ECO:0007669"/>
    <property type="project" value="UniProtKB-UniRule"/>
</dbReference>
<evidence type="ECO:0000256" key="5">
    <source>
        <dbReference type="PROSITE-ProRule" id="PRU00325"/>
    </source>
</evidence>
<organism evidence="9 10">
    <name type="scientific">Iris pallida</name>
    <name type="common">Sweet iris</name>
    <dbReference type="NCBI Taxonomy" id="29817"/>
    <lineage>
        <taxon>Eukaryota</taxon>
        <taxon>Viridiplantae</taxon>
        <taxon>Streptophyta</taxon>
        <taxon>Embryophyta</taxon>
        <taxon>Tracheophyta</taxon>
        <taxon>Spermatophyta</taxon>
        <taxon>Magnoliopsida</taxon>
        <taxon>Liliopsida</taxon>
        <taxon>Asparagales</taxon>
        <taxon>Iridaceae</taxon>
        <taxon>Iridoideae</taxon>
        <taxon>Irideae</taxon>
        <taxon>Iris</taxon>
    </lineage>
</organism>
<dbReference type="GO" id="GO:0005634">
    <property type="term" value="C:nucleus"/>
    <property type="evidence" value="ECO:0007669"/>
    <property type="project" value="UniProtKB-SubCell"/>
</dbReference>
<evidence type="ECO:0000259" key="8">
    <source>
        <dbReference type="PROSITE" id="PS50966"/>
    </source>
</evidence>
<keyword evidence="10" id="KW-1185">Reference proteome</keyword>
<comment type="similarity">
    <text evidence="1 6">Belongs to the FHY3/FAR1 family.</text>
</comment>
<keyword evidence="6" id="KW-0539">Nucleus</keyword>
<feature type="domain" description="SWIM-type" evidence="8">
    <location>
        <begin position="131"/>
        <end position="169"/>
    </location>
</feature>
<evidence type="ECO:0000256" key="6">
    <source>
        <dbReference type="RuleBase" id="RU367018"/>
    </source>
</evidence>
<evidence type="ECO:0000313" key="9">
    <source>
        <dbReference type="EMBL" id="KAJ6838628.1"/>
    </source>
</evidence>
<dbReference type="PROSITE" id="PS50966">
    <property type="entry name" value="ZF_SWIM"/>
    <property type="match status" value="1"/>
</dbReference>
<sequence>MSTTQRSESMNAFFDGYVHSKTLLKLFVQQYENALRYKMEKEIKSDAKSFSKTIPTTTPYEMEKQAQSVYTIAKFKEFQHELIGKMFCEVIGVQEDTPVKMYDVQEEVWIPKSTLDETSPEIETEKVMKKVTFKVSFQKDECQLECSCHRFEFRGILCKHAICVLLRNGITLLLERYILRRWRKDVRRSHTKIPINSDGWQLTPDQVRYNELCNLFAELADVASPIDDECIDIKKWIDKKLKAITEKGSSNGSSSRLNIDLKNVDSEVNETEKVLDPPITKRKGRPRGKGLEPTRYKKKGKSGKENIEVNDEISTQQSMANIVQSSGVNRAPNAITYEQYHQLMVAQLSRDGHAVNVVPAYGAPQLWGSSHYANATPSYGITQRHGASEHFDYATGSNFHSTRPPLM</sequence>
<reference evidence="9" key="1">
    <citation type="journal article" date="2023" name="GigaByte">
        <title>Genome assembly of the bearded iris, Iris pallida Lam.</title>
        <authorList>
            <person name="Bruccoleri R.E."/>
            <person name="Oakeley E.J."/>
            <person name="Faust A.M.E."/>
            <person name="Altorfer M."/>
            <person name="Dessus-Babus S."/>
            <person name="Burckhardt D."/>
            <person name="Oertli M."/>
            <person name="Naumann U."/>
            <person name="Petersen F."/>
            <person name="Wong J."/>
        </authorList>
    </citation>
    <scope>NUCLEOTIDE SEQUENCE</scope>
    <source>
        <strain evidence="9">GSM-AAB239-AS_SAM_17_03QT</strain>
    </source>
</reference>
<reference evidence="9" key="2">
    <citation type="submission" date="2023-04" db="EMBL/GenBank/DDBJ databases">
        <authorList>
            <person name="Bruccoleri R.E."/>
            <person name="Oakeley E.J."/>
            <person name="Faust A.-M."/>
            <person name="Dessus-Babus S."/>
            <person name="Altorfer M."/>
            <person name="Burckhardt D."/>
            <person name="Oertli M."/>
            <person name="Naumann U."/>
            <person name="Petersen F."/>
            <person name="Wong J."/>
        </authorList>
    </citation>
    <scope>NUCLEOTIDE SEQUENCE</scope>
    <source>
        <strain evidence="9">GSM-AAB239-AS_SAM_17_03QT</strain>
        <tissue evidence="9">Leaf</tissue>
    </source>
</reference>
<keyword evidence="2 6" id="KW-0479">Metal-binding</keyword>
<comment type="function">
    <text evidence="6">Putative transcription activator involved in regulating light control of development.</text>
</comment>
<dbReference type="EMBL" id="JANAVB010010600">
    <property type="protein sequence ID" value="KAJ6838628.1"/>
    <property type="molecule type" value="Genomic_DNA"/>
</dbReference>
<comment type="subcellular location">
    <subcellularLocation>
        <location evidence="6">Nucleus</location>
    </subcellularLocation>
</comment>
<gene>
    <name evidence="9" type="ORF">M6B38_318395</name>
</gene>
<protein>
    <recommendedName>
        <fullName evidence="6">Protein FAR1-RELATED SEQUENCE</fullName>
    </recommendedName>
</protein>
<keyword evidence="4 6" id="KW-0862">Zinc</keyword>
<accession>A0AAX6HD75</accession>
<evidence type="ECO:0000256" key="7">
    <source>
        <dbReference type="SAM" id="MobiDB-lite"/>
    </source>
</evidence>
<name>A0AAX6HD75_IRIPA</name>
<evidence type="ECO:0000256" key="4">
    <source>
        <dbReference type="ARBA" id="ARBA00022833"/>
    </source>
</evidence>
<dbReference type="PANTHER" id="PTHR31669:SF283">
    <property type="entry name" value="PROTEIN FAR1-RELATED SEQUENCE"/>
    <property type="match status" value="1"/>
</dbReference>
<evidence type="ECO:0000256" key="3">
    <source>
        <dbReference type="ARBA" id="ARBA00022771"/>
    </source>
</evidence>
<dbReference type="AlphaFoldDB" id="A0AAX6HD75"/>
<dbReference type="SMART" id="SM00575">
    <property type="entry name" value="ZnF_PMZ"/>
    <property type="match status" value="1"/>
</dbReference>
<dbReference type="InterPro" id="IPR006564">
    <property type="entry name" value="Znf_PMZ"/>
</dbReference>
<dbReference type="InterPro" id="IPR031052">
    <property type="entry name" value="FHY3/FAR1"/>
</dbReference>
<comment type="caution">
    <text evidence="9">The sequence shown here is derived from an EMBL/GenBank/DDBJ whole genome shotgun (WGS) entry which is preliminary data.</text>
</comment>
<proteinExistence type="inferred from homology"/>
<dbReference type="Proteomes" id="UP001140949">
    <property type="component" value="Unassembled WGS sequence"/>
</dbReference>
<dbReference type="InterPro" id="IPR007527">
    <property type="entry name" value="Znf_SWIM"/>
</dbReference>
<evidence type="ECO:0000256" key="2">
    <source>
        <dbReference type="ARBA" id="ARBA00022723"/>
    </source>
</evidence>
<keyword evidence="3 5" id="KW-0863">Zinc-finger</keyword>
<evidence type="ECO:0000313" key="10">
    <source>
        <dbReference type="Proteomes" id="UP001140949"/>
    </source>
</evidence>
<feature type="region of interest" description="Disordered" evidence="7">
    <location>
        <begin position="278"/>
        <end position="305"/>
    </location>
</feature>
<dbReference type="Pfam" id="PF04434">
    <property type="entry name" value="SWIM"/>
    <property type="match status" value="1"/>
</dbReference>
<dbReference type="GO" id="GO:0008270">
    <property type="term" value="F:zinc ion binding"/>
    <property type="evidence" value="ECO:0007669"/>
    <property type="project" value="UniProtKB-UniRule"/>
</dbReference>